<comment type="caution">
    <text evidence="8">The sequence shown here is derived from an EMBL/GenBank/DDBJ whole genome shotgun (WGS) entry which is preliminary data.</text>
</comment>
<keyword evidence="4 6" id="KW-1133">Transmembrane helix</keyword>
<evidence type="ECO:0000313" key="9">
    <source>
        <dbReference type="Proteomes" id="UP000660262"/>
    </source>
</evidence>
<evidence type="ECO:0000259" key="7">
    <source>
        <dbReference type="Pfam" id="PF01490"/>
    </source>
</evidence>
<keyword evidence="3" id="KW-0029">Amino-acid transport</keyword>
<protein>
    <recommendedName>
        <fullName evidence="7">Amino acid transporter transmembrane domain-containing protein</fullName>
    </recommendedName>
</protein>
<evidence type="ECO:0000256" key="1">
    <source>
        <dbReference type="ARBA" id="ARBA00004370"/>
    </source>
</evidence>
<evidence type="ECO:0000256" key="2">
    <source>
        <dbReference type="ARBA" id="ARBA00022692"/>
    </source>
</evidence>
<dbReference type="GO" id="GO:0006865">
    <property type="term" value="P:amino acid transport"/>
    <property type="evidence" value="ECO:0007669"/>
    <property type="project" value="UniProtKB-KW"/>
</dbReference>
<keyword evidence="9" id="KW-1185">Reference proteome</keyword>
<dbReference type="PANTHER" id="PTHR16189">
    <property type="entry name" value="TRANSMEMBRANE PROTEIN 104-RELATED"/>
    <property type="match status" value="1"/>
</dbReference>
<evidence type="ECO:0000256" key="6">
    <source>
        <dbReference type="SAM" id="Phobius"/>
    </source>
</evidence>
<feature type="transmembrane region" description="Helical" evidence="6">
    <location>
        <begin position="404"/>
        <end position="427"/>
    </location>
</feature>
<dbReference type="GO" id="GO:0016020">
    <property type="term" value="C:membrane"/>
    <property type="evidence" value="ECO:0007669"/>
    <property type="project" value="UniProtKB-SubCell"/>
</dbReference>
<reference evidence="8" key="1">
    <citation type="submission" date="2020-10" db="EMBL/GenBank/DDBJ databases">
        <title>Unveiling of a novel bifunctional photoreceptor, Dualchrome1, isolated from a cosmopolitan green alga.</title>
        <authorList>
            <person name="Suzuki S."/>
            <person name="Kawachi M."/>
        </authorList>
    </citation>
    <scope>NUCLEOTIDE SEQUENCE</scope>
    <source>
        <strain evidence="8">NIES 2893</strain>
    </source>
</reference>
<dbReference type="OrthoDB" id="294541at2759"/>
<comment type="subcellular location">
    <subcellularLocation>
        <location evidence="1">Membrane</location>
    </subcellularLocation>
</comment>
<feature type="domain" description="Amino acid transporter transmembrane" evidence="7">
    <location>
        <begin position="78"/>
        <end position="526"/>
    </location>
</feature>
<gene>
    <name evidence="8" type="ORF">PPROV_000059200</name>
</gene>
<feature type="transmembrane region" description="Helical" evidence="6">
    <location>
        <begin position="251"/>
        <end position="274"/>
    </location>
</feature>
<evidence type="ECO:0000256" key="3">
    <source>
        <dbReference type="ARBA" id="ARBA00022970"/>
    </source>
</evidence>
<proteinExistence type="predicted"/>
<dbReference type="AlphaFoldDB" id="A0A830H473"/>
<organism evidence="8 9">
    <name type="scientific">Pycnococcus provasolii</name>
    <dbReference type="NCBI Taxonomy" id="41880"/>
    <lineage>
        <taxon>Eukaryota</taxon>
        <taxon>Viridiplantae</taxon>
        <taxon>Chlorophyta</taxon>
        <taxon>Pseudoscourfieldiophyceae</taxon>
        <taxon>Pseudoscourfieldiales</taxon>
        <taxon>Pycnococcaceae</taxon>
        <taxon>Pycnococcus</taxon>
    </lineage>
</organism>
<evidence type="ECO:0000256" key="5">
    <source>
        <dbReference type="ARBA" id="ARBA00023136"/>
    </source>
</evidence>
<evidence type="ECO:0000313" key="8">
    <source>
        <dbReference type="EMBL" id="GHP01835.1"/>
    </source>
</evidence>
<feature type="transmembrane region" description="Helical" evidence="6">
    <location>
        <begin position="100"/>
        <end position="120"/>
    </location>
</feature>
<keyword evidence="5 6" id="KW-0472">Membrane</keyword>
<dbReference type="Proteomes" id="UP000660262">
    <property type="component" value="Unassembled WGS sequence"/>
</dbReference>
<keyword evidence="2 6" id="KW-0812">Transmembrane</keyword>
<feature type="transmembrane region" description="Helical" evidence="6">
    <location>
        <begin position="351"/>
        <end position="374"/>
    </location>
</feature>
<feature type="transmembrane region" description="Helical" evidence="6">
    <location>
        <begin position="521"/>
        <end position="540"/>
    </location>
</feature>
<feature type="transmembrane region" description="Helical" evidence="6">
    <location>
        <begin position="73"/>
        <end position="94"/>
    </location>
</feature>
<sequence>MAGSTTTTTPAAKRHSLHEFPIAWTEIDGDDDDGDDVPPAIASPLLGGDVDLERQTSITTRISRFTRLRHDVICFYFTISYVFGAGILSLPFAFAHGGLVASSVVVVAITAMSTTAGAWLTSVCARAEAIIRPPGKIDSRSQKLHVNCTRQFEIGELFQIFYGKAWKEVWDVALLLYCMGGNWLFASIFANSVSASVLGHGTCDFSGGGFAWHMSSPCRNAYWASLALLAVIEAALVSFDLKDAWVVTVPLVFASVCVALLMFFTVTAAIRGWFLDEIHAEEPSYTYYHDCHAGQPIRAGNPPPYTCDVPLWLNIHGLASNLSTFVFAQLFQHGTPALLNLSGHKRRTPEIFVAALSSTCVLYIAIGVSCALYFGREAVPKMLTSAWVDYGTTPVQRMVAHVCVVYPAISVIPGLSVQVVTIANAWAERAPWRWMWRSSTTGEERSDDNKEVWGYVLLRYVFVAIACGLAAITNDVHNITNITGMLGFLIMLIAPCMLEISSRRQVLHGTVFDRRITSSPYVVLGITLFVLIPTTLWGMFL</sequence>
<dbReference type="EMBL" id="BNJQ01000002">
    <property type="protein sequence ID" value="GHP01835.1"/>
    <property type="molecule type" value="Genomic_DNA"/>
</dbReference>
<accession>A0A830H473</accession>
<feature type="transmembrane region" description="Helical" evidence="6">
    <location>
        <begin position="221"/>
        <end position="239"/>
    </location>
</feature>
<feature type="transmembrane region" description="Helical" evidence="6">
    <location>
        <begin position="479"/>
        <end position="500"/>
    </location>
</feature>
<name>A0A830H473_9CHLO</name>
<dbReference type="InterPro" id="IPR013057">
    <property type="entry name" value="AA_transpt_TM"/>
</dbReference>
<feature type="transmembrane region" description="Helical" evidence="6">
    <location>
        <begin position="452"/>
        <end position="473"/>
    </location>
</feature>
<dbReference type="Pfam" id="PF01490">
    <property type="entry name" value="Aa_trans"/>
    <property type="match status" value="1"/>
</dbReference>
<evidence type="ECO:0000256" key="4">
    <source>
        <dbReference type="ARBA" id="ARBA00022989"/>
    </source>
</evidence>
<keyword evidence="3" id="KW-0813">Transport</keyword>